<accession>A0ABR1FIS0</accession>
<comment type="caution">
    <text evidence="2">The sequence shown here is derived from an EMBL/GenBank/DDBJ whole genome shotgun (WGS) entry which is preliminary data.</text>
</comment>
<dbReference type="EMBL" id="JBBJCI010000398">
    <property type="protein sequence ID" value="KAK7231527.1"/>
    <property type="molecule type" value="Genomic_DNA"/>
</dbReference>
<name>A0ABR1FIS0_AURAN</name>
<protein>
    <recommendedName>
        <fullName evidence="4">F-box domain-containing protein</fullName>
    </recommendedName>
</protein>
<evidence type="ECO:0000313" key="3">
    <source>
        <dbReference type="Proteomes" id="UP001363151"/>
    </source>
</evidence>
<dbReference type="InterPro" id="IPR036770">
    <property type="entry name" value="Ankyrin_rpt-contain_sf"/>
</dbReference>
<reference evidence="2 3" key="1">
    <citation type="submission" date="2024-03" db="EMBL/GenBank/DDBJ databases">
        <title>Aureococcus anophagefferens CCMP1851 and Kratosvirus quantuckense: Draft genome of a second virus-susceptible host strain in the model system.</title>
        <authorList>
            <person name="Chase E."/>
            <person name="Truchon A.R."/>
            <person name="Schepens W."/>
            <person name="Wilhelm S.W."/>
        </authorList>
    </citation>
    <scope>NUCLEOTIDE SEQUENCE [LARGE SCALE GENOMIC DNA]</scope>
    <source>
        <strain evidence="2 3">CCMP1851</strain>
    </source>
</reference>
<sequence>MPPIPPKPLPSKKNGNAPEARARSGGILEALPPNLFGVVLEHLCVEDICDYCCVAKLFDRGVAYVTNLEMRTVANVNADRDPASHALWQPTVWLRFQRVTHVTLAIESPAALLHFASVACGAPHFRYVELFLSFGVADESEAVDERFGHALRSLAAALHRGALPRLESLTVHCFNRHSESVDSEWTTRLAAFAGPDALRGLAALARALPPMLGVVNAVEWTLPSAFVEDLLRRAPALDLSRHPPGGGPSVLATWADAADDGDDSLRTLRLLRSRGADVAGAATDPSSPLSNVVHNGCVRATKAVLEAGADPDEGRCCGPPLLMGSGVWHDGDVLCPCCWLDRTPAGALDPDLPSRRAKILAALLDAGADPARTHAAAPGLTAARGVLRHLRTLADDREDSDDDDAAAARLQDLGFSALVPGGDDDVGIDRHGACEKNHLQGGRVGYTKALFAMAAHITAAVERRAAAAAAPPAKKKRTKKRKREGDVATTIASRTRARAR</sequence>
<evidence type="ECO:0000256" key="1">
    <source>
        <dbReference type="SAM" id="MobiDB-lite"/>
    </source>
</evidence>
<feature type="region of interest" description="Disordered" evidence="1">
    <location>
        <begin position="465"/>
        <end position="500"/>
    </location>
</feature>
<evidence type="ECO:0000313" key="2">
    <source>
        <dbReference type="EMBL" id="KAK7231527.1"/>
    </source>
</evidence>
<feature type="compositionally biased region" description="Basic residues" evidence="1">
    <location>
        <begin position="473"/>
        <end position="482"/>
    </location>
</feature>
<dbReference type="Gene3D" id="1.25.40.20">
    <property type="entry name" value="Ankyrin repeat-containing domain"/>
    <property type="match status" value="1"/>
</dbReference>
<organism evidence="2 3">
    <name type="scientific">Aureococcus anophagefferens</name>
    <name type="common">Harmful bloom alga</name>
    <dbReference type="NCBI Taxonomy" id="44056"/>
    <lineage>
        <taxon>Eukaryota</taxon>
        <taxon>Sar</taxon>
        <taxon>Stramenopiles</taxon>
        <taxon>Ochrophyta</taxon>
        <taxon>Pelagophyceae</taxon>
        <taxon>Pelagomonadales</taxon>
        <taxon>Pelagomonadaceae</taxon>
        <taxon>Aureococcus</taxon>
    </lineage>
</organism>
<feature type="region of interest" description="Disordered" evidence="1">
    <location>
        <begin position="1"/>
        <end position="20"/>
    </location>
</feature>
<gene>
    <name evidence="2" type="ORF">SO694_0025008</name>
</gene>
<proteinExistence type="predicted"/>
<dbReference type="Proteomes" id="UP001363151">
    <property type="component" value="Unassembled WGS sequence"/>
</dbReference>
<keyword evidence="3" id="KW-1185">Reference proteome</keyword>
<evidence type="ECO:0008006" key="4">
    <source>
        <dbReference type="Google" id="ProtNLM"/>
    </source>
</evidence>